<feature type="domain" description="RING-type" evidence="7">
    <location>
        <begin position="79"/>
        <end position="121"/>
    </location>
</feature>
<dbReference type="Pfam" id="PF13639">
    <property type="entry name" value="zf-RING_2"/>
    <property type="match status" value="1"/>
</dbReference>
<sequence length="128" mass="13554">MASAYSSAINNNTVLRCPIIDLSFDLDEALTMTTTDTPSTPSDDQDQQKIEVTGTNGGLLMVASDLPTGAGSGTTEGVCMVCMEDFDPQEFPGKQVPCGHVFHAKCISTWISLSNSCPVCRSRCIISG</sequence>
<dbReference type="PANTHER" id="PTHR15710:SF74">
    <property type="entry name" value="RING-TYPE E3 UBIQUITIN TRANSFERASE-RELATED"/>
    <property type="match status" value="1"/>
</dbReference>
<dbReference type="SMR" id="A0A067FTL9"/>
<keyword evidence="3" id="KW-0479">Metal-binding</keyword>
<evidence type="ECO:0000256" key="5">
    <source>
        <dbReference type="ARBA" id="ARBA00022833"/>
    </source>
</evidence>
<dbReference type="EMBL" id="KK784899">
    <property type="protein sequence ID" value="KDO66561.1"/>
    <property type="molecule type" value="Genomic_DNA"/>
</dbReference>
<dbReference type="EC" id="2.3.2.27" evidence="2"/>
<name>A0A067FTL9_CITSI</name>
<dbReference type="Proteomes" id="UP000027120">
    <property type="component" value="Unassembled WGS sequence"/>
</dbReference>
<dbReference type="InterPro" id="IPR001841">
    <property type="entry name" value="Znf_RING"/>
</dbReference>
<dbReference type="SUPFAM" id="SSF57850">
    <property type="entry name" value="RING/U-box"/>
    <property type="match status" value="1"/>
</dbReference>
<dbReference type="AlphaFoldDB" id="A0A067FTL9"/>
<dbReference type="PANTHER" id="PTHR15710">
    <property type="entry name" value="E3 UBIQUITIN-PROTEIN LIGASE PRAJA"/>
    <property type="match status" value="1"/>
</dbReference>
<evidence type="ECO:0000256" key="3">
    <source>
        <dbReference type="ARBA" id="ARBA00022723"/>
    </source>
</evidence>
<accession>A0A067FTL9</accession>
<keyword evidence="5" id="KW-0862">Zinc</keyword>
<gene>
    <name evidence="8" type="ORF">CISIN_1g033086mg</name>
</gene>
<evidence type="ECO:0000313" key="8">
    <source>
        <dbReference type="EMBL" id="KDO66561.1"/>
    </source>
</evidence>
<dbReference type="GO" id="GO:0061630">
    <property type="term" value="F:ubiquitin protein ligase activity"/>
    <property type="evidence" value="ECO:0007669"/>
    <property type="project" value="UniProtKB-EC"/>
</dbReference>
<dbReference type="InterPro" id="IPR013083">
    <property type="entry name" value="Znf_RING/FYVE/PHD"/>
</dbReference>
<protein>
    <recommendedName>
        <fullName evidence="2">RING-type E3 ubiquitin transferase</fullName>
        <ecNumber evidence="2">2.3.2.27</ecNumber>
    </recommendedName>
</protein>
<keyword evidence="9" id="KW-1185">Reference proteome</keyword>
<evidence type="ECO:0000256" key="2">
    <source>
        <dbReference type="ARBA" id="ARBA00012483"/>
    </source>
</evidence>
<evidence type="ECO:0000313" key="9">
    <source>
        <dbReference type="Proteomes" id="UP000027120"/>
    </source>
</evidence>
<evidence type="ECO:0000256" key="6">
    <source>
        <dbReference type="PROSITE-ProRule" id="PRU00175"/>
    </source>
</evidence>
<evidence type="ECO:0000256" key="4">
    <source>
        <dbReference type="ARBA" id="ARBA00022771"/>
    </source>
</evidence>
<dbReference type="GO" id="GO:0008270">
    <property type="term" value="F:zinc ion binding"/>
    <property type="evidence" value="ECO:0007669"/>
    <property type="project" value="UniProtKB-KW"/>
</dbReference>
<evidence type="ECO:0000256" key="1">
    <source>
        <dbReference type="ARBA" id="ARBA00000900"/>
    </source>
</evidence>
<evidence type="ECO:0000259" key="7">
    <source>
        <dbReference type="PROSITE" id="PS50089"/>
    </source>
</evidence>
<dbReference type="PROSITE" id="PS50089">
    <property type="entry name" value="ZF_RING_2"/>
    <property type="match status" value="1"/>
</dbReference>
<comment type="catalytic activity">
    <reaction evidence="1">
        <text>S-ubiquitinyl-[E2 ubiquitin-conjugating enzyme]-L-cysteine + [acceptor protein]-L-lysine = [E2 ubiquitin-conjugating enzyme]-L-cysteine + N(6)-ubiquitinyl-[acceptor protein]-L-lysine.</text>
        <dbReference type="EC" id="2.3.2.27"/>
    </reaction>
</comment>
<proteinExistence type="predicted"/>
<dbReference type="Gene3D" id="3.30.40.10">
    <property type="entry name" value="Zinc/RING finger domain, C3HC4 (zinc finger)"/>
    <property type="match status" value="1"/>
</dbReference>
<reference evidence="8 9" key="1">
    <citation type="submission" date="2014-04" db="EMBL/GenBank/DDBJ databases">
        <authorList>
            <consortium name="International Citrus Genome Consortium"/>
            <person name="Gmitter F."/>
            <person name="Chen C."/>
            <person name="Farmerie W."/>
            <person name="Harkins T."/>
            <person name="Desany B."/>
            <person name="Mohiuddin M."/>
            <person name="Kodira C."/>
            <person name="Borodovsky M."/>
            <person name="Lomsadze A."/>
            <person name="Burns P."/>
            <person name="Jenkins J."/>
            <person name="Prochnik S."/>
            <person name="Shu S."/>
            <person name="Chapman J."/>
            <person name="Pitluck S."/>
            <person name="Schmutz J."/>
            <person name="Rokhsar D."/>
        </authorList>
    </citation>
    <scope>NUCLEOTIDE SEQUENCE</scope>
</reference>
<keyword evidence="4 6" id="KW-0863">Zinc-finger</keyword>
<dbReference type="SMART" id="SM00184">
    <property type="entry name" value="RING"/>
    <property type="match status" value="1"/>
</dbReference>
<organism evidence="8 9">
    <name type="scientific">Citrus sinensis</name>
    <name type="common">Sweet orange</name>
    <name type="synonym">Citrus aurantium var. sinensis</name>
    <dbReference type="NCBI Taxonomy" id="2711"/>
    <lineage>
        <taxon>Eukaryota</taxon>
        <taxon>Viridiplantae</taxon>
        <taxon>Streptophyta</taxon>
        <taxon>Embryophyta</taxon>
        <taxon>Tracheophyta</taxon>
        <taxon>Spermatophyta</taxon>
        <taxon>Magnoliopsida</taxon>
        <taxon>eudicotyledons</taxon>
        <taxon>Gunneridae</taxon>
        <taxon>Pentapetalae</taxon>
        <taxon>rosids</taxon>
        <taxon>malvids</taxon>
        <taxon>Sapindales</taxon>
        <taxon>Rutaceae</taxon>
        <taxon>Aurantioideae</taxon>
        <taxon>Citrus</taxon>
    </lineage>
</organism>